<reference evidence="1" key="1">
    <citation type="submission" date="2020-04" db="EMBL/GenBank/DDBJ databases">
        <authorList>
            <person name="Alioto T."/>
            <person name="Alioto T."/>
            <person name="Gomez Garrido J."/>
        </authorList>
    </citation>
    <scope>NUCLEOTIDE SEQUENCE</scope>
    <source>
        <strain evidence="1">A484AB</strain>
    </source>
</reference>
<organism evidence="1 2">
    <name type="scientific">Paramuricea clavata</name>
    <name type="common">Red gorgonian</name>
    <name type="synonym">Violescent sea-whip</name>
    <dbReference type="NCBI Taxonomy" id="317549"/>
    <lineage>
        <taxon>Eukaryota</taxon>
        <taxon>Metazoa</taxon>
        <taxon>Cnidaria</taxon>
        <taxon>Anthozoa</taxon>
        <taxon>Octocorallia</taxon>
        <taxon>Malacalcyonacea</taxon>
        <taxon>Plexauridae</taxon>
        <taxon>Paramuricea</taxon>
    </lineage>
</organism>
<comment type="caution">
    <text evidence="1">The sequence shown here is derived from an EMBL/GenBank/DDBJ whole genome shotgun (WGS) entry which is preliminary data.</text>
</comment>
<evidence type="ECO:0000313" key="1">
    <source>
        <dbReference type="EMBL" id="CAB3986294.1"/>
    </source>
</evidence>
<name>A0A6S7G0H6_PARCT</name>
<keyword evidence="2" id="KW-1185">Reference proteome</keyword>
<dbReference type="EMBL" id="CACRXK020000995">
    <property type="protein sequence ID" value="CAB3986294.1"/>
    <property type="molecule type" value="Genomic_DNA"/>
</dbReference>
<protein>
    <submittedName>
        <fullName evidence="1">Uncharacterized protein</fullName>
    </submittedName>
</protein>
<dbReference type="AlphaFoldDB" id="A0A6S7G0H6"/>
<accession>A0A6S7G0H6</accession>
<gene>
    <name evidence="1" type="ORF">PACLA_8A068606</name>
</gene>
<dbReference type="OrthoDB" id="5989470at2759"/>
<proteinExistence type="predicted"/>
<dbReference type="Proteomes" id="UP001152795">
    <property type="component" value="Unassembled WGS sequence"/>
</dbReference>
<sequence length="119" mass="13207">MGGPTKEFFHITINYFKKVDNVYNLQLFGDLDGHLVPVCGVDPIASGCYEVINKKPEDIDPVTKDLVKERMVRHGLVDIPISSLNKNKAVNDPLVAEVVITCMLAHKLPKVGSPFSHYC</sequence>
<evidence type="ECO:0000313" key="2">
    <source>
        <dbReference type="Proteomes" id="UP001152795"/>
    </source>
</evidence>